<evidence type="ECO:0000313" key="2">
    <source>
        <dbReference type="EMBL" id="EKP93817.1"/>
    </source>
</evidence>
<reference evidence="2" key="2">
    <citation type="submission" date="2012-10" db="EMBL/GenBank/DDBJ databases">
        <title>Improved high-quality draft of Thermaerobacter subterraneus C21, DSM 13965.</title>
        <authorList>
            <consortium name="DOE Joint Genome Institute"/>
            <person name="Eisen J."/>
            <person name="Huntemann M."/>
            <person name="Wei C.-L."/>
            <person name="Han J."/>
            <person name="Detter J.C."/>
            <person name="Han C."/>
            <person name="Tapia R."/>
            <person name="Chen A."/>
            <person name="Kyrpides N."/>
            <person name="Mavromatis K."/>
            <person name="Markowitz V."/>
            <person name="Szeto E."/>
            <person name="Ivanova N."/>
            <person name="Mikhailova N."/>
            <person name="Ovchinnikova G."/>
            <person name="Pagani I."/>
            <person name="Pati A."/>
            <person name="Goodwin L."/>
            <person name="Nordberg H.P."/>
            <person name="Cantor M.N."/>
            <person name="Hua S.X."/>
            <person name="Woyke T."/>
            <person name="Eisen J."/>
            <person name="Klenk H.-P."/>
        </authorList>
    </citation>
    <scope>NUCLEOTIDE SEQUENCE [LARGE SCALE GENOMIC DNA]</scope>
    <source>
        <strain evidence="2">DSM 13965</strain>
    </source>
</reference>
<organism evidence="2 3">
    <name type="scientific">Thermaerobacter subterraneus DSM 13965</name>
    <dbReference type="NCBI Taxonomy" id="867903"/>
    <lineage>
        <taxon>Bacteria</taxon>
        <taxon>Bacillati</taxon>
        <taxon>Bacillota</taxon>
        <taxon>Clostridia</taxon>
        <taxon>Eubacteriales</taxon>
        <taxon>Clostridiales Family XVII. Incertae Sedis</taxon>
        <taxon>Thermaerobacter</taxon>
    </lineage>
</organism>
<keyword evidence="3" id="KW-1185">Reference proteome</keyword>
<feature type="compositionally biased region" description="Low complexity" evidence="1">
    <location>
        <begin position="216"/>
        <end position="258"/>
    </location>
</feature>
<protein>
    <submittedName>
        <fullName evidence="2">Bacteriophage tail assembly protein</fullName>
    </submittedName>
</protein>
<feature type="compositionally biased region" description="Acidic residues" evidence="1">
    <location>
        <begin position="190"/>
        <end position="201"/>
    </location>
</feature>
<dbReference type="InterPro" id="IPR054688">
    <property type="entry name" value="CD1247_N"/>
</dbReference>
<sequence length="258" mass="26959">MARLRQRVAYLNGLAAGLNLSTQSAEGRVLAGIIEVLDAMAEEMERLDGRLGELAEYLGELDQDLFDLEEAVSGEGTGDGDLWDEEDLPEAADGEAGDQDEEAAPGDFEGALVFDAGIPTRHREDGTGPGRTQQEDGQLVDGLLLECPHCGTQYAVAMDDLEFDREPEEDENEFEWVCPHCGEVVHDFLPDADPDDSDDPLEAGARQTAAMERPAGDGAAAGVPPGRRESGTSAAPVAPAGAGTAAAPAGGATPVAPF</sequence>
<evidence type="ECO:0000256" key="1">
    <source>
        <dbReference type="SAM" id="MobiDB-lite"/>
    </source>
</evidence>
<feature type="region of interest" description="Disordered" evidence="1">
    <location>
        <begin position="187"/>
        <end position="258"/>
    </location>
</feature>
<gene>
    <name evidence="2" type="ORF">ThesuDRAFT_00061</name>
</gene>
<dbReference type="NCBIfam" id="NF045650">
    <property type="entry name" value="CD1247_Nterm"/>
    <property type="match status" value="1"/>
</dbReference>
<dbReference type="STRING" id="867903.ThesuDRAFT_00061"/>
<dbReference type="Proteomes" id="UP000005710">
    <property type="component" value="Unassembled WGS sequence"/>
</dbReference>
<reference evidence="2" key="1">
    <citation type="submission" date="2010-10" db="EMBL/GenBank/DDBJ databases">
        <authorList>
            <consortium name="US DOE Joint Genome Institute (JGI-PGF)"/>
            <person name="Lucas S."/>
            <person name="Copeland A."/>
            <person name="Lapidus A."/>
            <person name="Bruce D."/>
            <person name="Goodwin L."/>
            <person name="Pitluck S."/>
            <person name="Kyrpides N."/>
            <person name="Mavromatis K."/>
            <person name="Detter J.C."/>
            <person name="Han C."/>
            <person name="Land M."/>
            <person name="Hauser L."/>
            <person name="Markowitz V."/>
            <person name="Cheng J.-F."/>
            <person name="Hugenholtz P."/>
            <person name="Woyke T."/>
            <person name="Wu D."/>
            <person name="Pukall R."/>
            <person name="Wahrenburg C."/>
            <person name="Brambilla E."/>
            <person name="Klenk H.-P."/>
            <person name="Eisen J.A."/>
        </authorList>
    </citation>
    <scope>NUCLEOTIDE SEQUENCE [LARGE SCALE GENOMIC DNA]</scope>
    <source>
        <strain evidence="2">DSM 13965</strain>
    </source>
</reference>
<dbReference type="OrthoDB" id="2381377at2"/>
<evidence type="ECO:0000313" key="3">
    <source>
        <dbReference type="Proteomes" id="UP000005710"/>
    </source>
</evidence>
<accession>K6PLR7</accession>
<dbReference type="EMBL" id="AENY02000004">
    <property type="protein sequence ID" value="EKP93817.1"/>
    <property type="molecule type" value="Genomic_DNA"/>
</dbReference>
<dbReference type="RefSeq" id="WP_006904763.1">
    <property type="nucleotide sequence ID" value="NZ_JH976536.1"/>
</dbReference>
<name>K6PLR7_9FIRM</name>
<proteinExistence type="predicted"/>
<comment type="caution">
    <text evidence="2">The sequence shown here is derived from an EMBL/GenBank/DDBJ whole genome shotgun (WGS) entry which is preliminary data.</text>
</comment>
<dbReference type="AlphaFoldDB" id="K6PLR7"/>
<dbReference type="HOGENOM" id="CLU_997246_0_0_9"/>